<evidence type="ECO:0000256" key="1">
    <source>
        <dbReference type="SAM" id="MobiDB-lite"/>
    </source>
</evidence>
<dbReference type="PANTHER" id="PTHR37308">
    <property type="entry name" value="INTEGRAL MEMBRANE PROTEIN"/>
    <property type="match status" value="1"/>
</dbReference>
<keyword evidence="2" id="KW-1133">Transmembrane helix</keyword>
<sequence>MGAADAVPGVSGGTIAFITGIYEELIFTIKRFGPSALGAWRDGGLSGLVRHLNLSFLLPLLIGIIASLISVAHLVVWLLDQHPMLLNGFFFGLVAASALIVGKHPSDWRWWHLLPLAGGLVMAQILPSLMPLVSLLGSQSLVLFVAGSIAISAMLLPGISGSFLLLSMGLYDVVIQGVRDFNIALLALFAGGCVFGLVIFSRILSWLLRCHHTATMQLLLGFIVGSLPVLWPWRELTSYQLGSNDQIIPLDYRYLTPWDYSAITGEAAQILGVTVLAIVGMLIVLLVARVGDASKRMPSNAASESSADKASVASVDKASATSVDKASATSVDKENHSDA</sequence>
<dbReference type="KEGG" id="hbh:E4T21_04135"/>
<dbReference type="EMBL" id="CP038437">
    <property type="protein sequence ID" value="QEM80831.2"/>
    <property type="molecule type" value="Genomic_DNA"/>
</dbReference>
<feature type="transmembrane region" description="Helical" evidence="2">
    <location>
        <begin position="216"/>
        <end position="233"/>
    </location>
</feature>
<dbReference type="InterPro" id="IPR007163">
    <property type="entry name" value="VCA0040-like"/>
</dbReference>
<dbReference type="AlphaFoldDB" id="A0A856QLM8"/>
<keyword evidence="2" id="KW-0812">Transmembrane</keyword>
<feature type="region of interest" description="Disordered" evidence="1">
    <location>
        <begin position="297"/>
        <end position="339"/>
    </location>
</feature>
<keyword evidence="4" id="KW-1185">Reference proteome</keyword>
<feature type="compositionally biased region" description="Low complexity" evidence="1">
    <location>
        <begin position="301"/>
        <end position="324"/>
    </location>
</feature>
<evidence type="ECO:0000313" key="4">
    <source>
        <dbReference type="Proteomes" id="UP000324285"/>
    </source>
</evidence>
<dbReference type="PANTHER" id="PTHR37308:SF1">
    <property type="entry name" value="POLYPRENYL-PHOSPHATE TRANSPORTER"/>
    <property type="match status" value="1"/>
</dbReference>
<evidence type="ECO:0000256" key="2">
    <source>
        <dbReference type="SAM" id="Phobius"/>
    </source>
</evidence>
<feature type="transmembrane region" description="Helical" evidence="2">
    <location>
        <begin position="141"/>
        <end position="171"/>
    </location>
</feature>
<reference evidence="3" key="1">
    <citation type="submission" date="2021-02" db="EMBL/GenBank/DDBJ databases">
        <title>Strain Y2R2, a novel species of the genus Halomonas.</title>
        <authorList>
            <person name="Huang H."/>
        </authorList>
    </citation>
    <scope>NUCLEOTIDE SEQUENCE</scope>
    <source>
        <strain evidence="3">Y2R2</strain>
    </source>
</reference>
<keyword evidence="2" id="KW-0472">Membrane</keyword>
<feature type="transmembrane region" description="Helical" evidence="2">
    <location>
        <begin position="56"/>
        <end position="78"/>
    </location>
</feature>
<gene>
    <name evidence="3" type="ORF">E4T21_04135</name>
</gene>
<organism evidence="3 4">
    <name type="scientific">Halomonas binhaiensis</name>
    <dbReference type="NCBI Taxonomy" id="2562282"/>
    <lineage>
        <taxon>Bacteria</taxon>
        <taxon>Pseudomonadati</taxon>
        <taxon>Pseudomonadota</taxon>
        <taxon>Gammaproteobacteria</taxon>
        <taxon>Oceanospirillales</taxon>
        <taxon>Halomonadaceae</taxon>
        <taxon>Halomonas</taxon>
    </lineage>
</organism>
<dbReference type="Proteomes" id="UP000324285">
    <property type="component" value="Chromosome"/>
</dbReference>
<proteinExistence type="predicted"/>
<name>A0A856QLM8_9GAMM</name>
<accession>A0A856QLM8</accession>
<protein>
    <submittedName>
        <fullName evidence="3">DUF368 domain-containing protein</fullName>
    </submittedName>
</protein>
<dbReference type="Pfam" id="PF04018">
    <property type="entry name" value="VCA0040-like"/>
    <property type="match status" value="1"/>
</dbReference>
<evidence type="ECO:0000313" key="3">
    <source>
        <dbReference type="EMBL" id="QEM80831.2"/>
    </source>
</evidence>
<feature type="transmembrane region" description="Helical" evidence="2">
    <location>
        <begin position="267"/>
        <end position="288"/>
    </location>
</feature>
<feature type="transmembrane region" description="Helical" evidence="2">
    <location>
        <begin position="85"/>
        <end position="102"/>
    </location>
</feature>
<feature type="transmembrane region" description="Helical" evidence="2">
    <location>
        <begin position="183"/>
        <end position="204"/>
    </location>
</feature>
<feature type="transmembrane region" description="Helical" evidence="2">
    <location>
        <begin position="108"/>
        <end position="129"/>
    </location>
</feature>